<dbReference type="SUPFAM" id="SSF46689">
    <property type="entry name" value="Homeodomain-like"/>
    <property type="match status" value="2"/>
</dbReference>
<dbReference type="PROSITE" id="PS01124">
    <property type="entry name" value="HTH_ARAC_FAMILY_2"/>
    <property type="match status" value="1"/>
</dbReference>
<keyword evidence="4" id="KW-0472">Membrane</keyword>
<reference evidence="6 7" key="1">
    <citation type="submission" date="2017-03" db="EMBL/GenBank/DDBJ databases">
        <title>Draft Genome sequence of Marispirochaeta sp. strain JC444.</title>
        <authorList>
            <person name="Shivani Y."/>
            <person name="Subhash Y."/>
            <person name="Sasikala C."/>
            <person name="Ramana C."/>
        </authorList>
    </citation>
    <scope>NUCLEOTIDE SEQUENCE [LARGE SCALE GENOMIC DNA]</scope>
    <source>
        <strain evidence="6 7">JC444</strain>
    </source>
</reference>
<feature type="transmembrane region" description="Helical" evidence="4">
    <location>
        <begin position="292"/>
        <end position="312"/>
    </location>
</feature>
<dbReference type="Gene3D" id="1.10.10.60">
    <property type="entry name" value="Homeodomain-like"/>
    <property type="match status" value="2"/>
</dbReference>
<dbReference type="OrthoDB" id="359371at2"/>
<dbReference type="STRING" id="1963862.B4O97_15370"/>
<keyword evidence="4" id="KW-0812">Transmembrane</keyword>
<organism evidence="6 7">
    <name type="scientific">Marispirochaeta aestuarii</name>
    <dbReference type="NCBI Taxonomy" id="1963862"/>
    <lineage>
        <taxon>Bacteria</taxon>
        <taxon>Pseudomonadati</taxon>
        <taxon>Spirochaetota</taxon>
        <taxon>Spirochaetia</taxon>
        <taxon>Spirochaetales</taxon>
        <taxon>Spirochaetaceae</taxon>
        <taxon>Marispirochaeta</taxon>
    </lineage>
</organism>
<accession>A0A1Y1RVU9</accession>
<evidence type="ECO:0000313" key="6">
    <source>
        <dbReference type="EMBL" id="ORC32832.1"/>
    </source>
</evidence>
<dbReference type="Proteomes" id="UP000192343">
    <property type="component" value="Unassembled WGS sequence"/>
</dbReference>
<keyword evidence="7" id="KW-1185">Reference proteome</keyword>
<keyword evidence="1" id="KW-0805">Transcription regulation</keyword>
<evidence type="ECO:0000256" key="4">
    <source>
        <dbReference type="SAM" id="Phobius"/>
    </source>
</evidence>
<dbReference type="GO" id="GO:0003700">
    <property type="term" value="F:DNA-binding transcription factor activity"/>
    <property type="evidence" value="ECO:0007669"/>
    <property type="project" value="InterPro"/>
</dbReference>
<dbReference type="SMART" id="SM00342">
    <property type="entry name" value="HTH_ARAC"/>
    <property type="match status" value="1"/>
</dbReference>
<dbReference type="InterPro" id="IPR020449">
    <property type="entry name" value="Tscrpt_reg_AraC-type_HTH"/>
</dbReference>
<evidence type="ECO:0000259" key="5">
    <source>
        <dbReference type="PROSITE" id="PS01124"/>
    </source>
</evidence>
<sequence length="770" mass="88457">MIRNHPHRYFFSIFFTSLLSFGCIAVILFSIAYLNHKWESQIKAVREFTKEKNTVMTHVHVMYTKILTKAQQISTDTFLRRWILLVPGYEDPLVIQKLFNNLHSVATTDDDIHTINVIDTRRQVILSTYFGYRTPDQGDAYGNLKKEIFSRFFSSHETTSLLRTYSNSIPDSDSTLNFLLSLPERSKLGAISITFRLDNFLPPYASLNDRIWAIGDSAGTIISNHPDIAESSFSSLENSPDFERSSPFPSEIVINSRAYWYTSEPVFNNSYFITLAVPRDILFSESSALLKYAPFVILFIFSLSVIASFILYNKARKPILAAVNNARTQMNLIGMERDDSSKTGDAISNLNKTLNTLILQTKSSRRIISENRDFLHENALRNLLFGRRRDIYGRSFYEREFINEDNNYFLVLALRINEYGDDLNPGGNNDAFLDPELLEKIKDGFVGGTLKTGLRSWALLLNLEKHEDKRTILERINLLQNSGTNMDGVQFNAACSTIVRNTEAIPDAYDQAVECLRRCLMDNTRNLLDAADLKDKKPIYYFSVKDGQNLIAELRIQNRQQITAYTKKLVYSKIEMYSPELMDAYCLYLFSCAAKVAMEYNLSADVVAKHTYSSVLESSEPINRKVESLAILCKEIVESRDKEQKRFKSLSLEIALNYINENYTKPISLSIIADNLHVSTSYLSELLKRSLGMSYIQYINKLRIEKSLELLQNSDLTIKKISKMIGYDTEHSFIRNFKRAFGRTPADYRNRTKNISIKEKTYIPENDFST</sequence>
<name>A0A1Y1RVU9_9SPIO</name>
<evidence type="ECO:0000256" key="1">
    <source>
        <dbReference type="ARBA" id="ARBA00023015"/>
    </source>
</evidence>
<evidence type="ECO:0000256" key="2">
    <source>
        <dbReference type="ARBA" id="ARBA00023125"/>
    </source>
</evidence>
<dbReference type="Pfam" id="PF12833">
    <property type="entry name" value="HTH_18"/>
    <property type="match status" value="1"/>
</dbReference>
<comment type="caution">
    <text evidence="6">The sequence shown here is derived from an EMBL/GenBank/DDBJ whole genome shotgun (WGS) entry which is preliminary data.</text>
</comment>
<keyword evidence="4" id="KW-1133">Transmembrane helix</keyword>
<dbReference type="PROSITE" id="PS51257">
    <property type="entry name" value="PROKAR_LIPOPROTEIN"/>
    <property type="match status" value="1"/>
</dbReference>
<keyword evidence="3" id="KW-0804">Transcription</keyword>
<feature type="domain" description="HTH araC/xylS-type" evidence="5">
    <location>
        <begin position="653"/>
        <end position="751"/>
    </location>
</feature>
<protein>
    <recommendedName>
        <fullName evidence="5">HTH araC/xylS-type domain-containing protein</fullName>
    </recommendedName>
</protein>
<dbReference type="PANTHER" id="PTHR43280:SF28">
    <property type="entry name" value="HTH-TYPE TRANSCRIPTIONAL ACTIVATOR RHAS"/>
    <property type="match status" value="1"/>
</dbReference>
<dbReference type="GO" id="GO:0043565">
    <property type="term" value="F:sequence-specific DNA binding"/>
    <property type="evidence" value="ECO:0007669"/>
    <property type="project" value="InterPro"/>
</dbReference>
<evidence type="ECO:0000313" key="7">
    <source>
        <dbReference type="Proteomes" id="UP000192343"/>
    </source>
</evidence>
<dbReference type="PRINTS" id="PR00032">
    <property type="entry name" value="HTHARAC"/>
</dbReference>
<feature type="transmembrane region" description="Helical" evidence="4">
    <location>
        <begin position="9"/>
        <end position="34"/>
    </location>
</feature>
<dbReference type="EMBL" id="MWQY01000019">
    <property type="protein sequence ID" value="ORC32832.1"/>
    <property type="molecule type" value="Genomic_DNA"/>
</dbReference>
<proteinExistence type="predicted"/>
<keyword evidence="2" id="KW-0238">DNA-binding</keyword>
<gene>
    <name evidence="6" type="ORF">B4O97_15370</name>
</gene>
<dbReference type="PANTHER" id="PTHR43280">
    <property type="entry name" value="ARAC-FAMILY TRANSCRIPTIONAL REGULATOR"/>
    <property type="match status" value="1"/>
</dbReference>
<dbReference type="InterPro" id="IPR009057">
    <property type="entry name" value="Homeodomain-like_sf"/>
</dbReference>
<dbReference type="RefSeq" id="WP_083052178.1">
    <property type="nucleotide sequence ID" value="NZ_MWQY01000019.1"/>
</dbReference>
<dbReference type="AlphaFoldDB" id="A0A1Y1RVU9"/>
<evidence type="ECO:0000256" key="3">
    <source>
        <dbReference type="ARBA" id="ARBA00023163"/>
    </source>
</evidence>
<dbReference type="InterPro" id="IPR018060">
    <property type="entry name" value="HTH_AraC"/>
</dbReference>